<dbReference type="KEGG" id="stac:ABII15_01705"/>
<dbReference type="InterPro" id="IPR018466">
    <property type="entry name" value="Kre9/Knh1-like_N"/>
</dbReference>
<evidence type="ECO:0000256" key="2">
    <source>
        <dbReference type="SAM" id="SignalP"/>
    </source>
</evidence>
<protein>
    <submittedName>
        <fullName evidence="4">Ser-Thr-rich GPI-anchored membrane family protein</fullName>
    </submittedName>
</protein>
<name>A0AAU8ILG4_9ACTN</name>
<evidence type="ECO:0000259" key="3">
    <source>
        <dbReference type="Pfam" id="PF10342"/>
    </source>
</evidence>
<feature type="signal peptide" evidence="2">
    <location>
        <begin position="1"/>
        <end position="27"/>
    </location>
</feature>
<keyword evidence="1 2" id="KW-0732">Signal</keyword>
<feature type="domain" description="Yeast cell wall synthesis Kre9/Knh1-like N-terminal" evidence="3">
    <location>
        <begin position="38"/>
        <end position="122"/>
    </location>
</feature>
<accession>A0AAU8ILG4</accession>
<feature type="chain" id="PRO_5043582999" evidence="2">
    <location>
        <begin position="28"/>
        <end position="130"/>
    </location>
</feature>
<reference evidence="4" key="1">
    <citation type="submission" date="2024-06" db="EMBL/GenBank/DDBJ databases">
        <title>Streptomyces sp. strain HUAS MG91 genome sequences.</title>
        <authorList>
            <person name="Mo P."/>
        </authorList>
    </citation>
    <scope>NUCLEOTIDE SEQUENCE</scope>
    <source>
        <strain evidence="4">HUAS MG91</strain>
    </source>
</reference>
<gene>
    <name evidence="4" type="ORF">ABII15_01705</name>
</gene>
<dbReference type="Pfam" id="PF10342">
    <property type="entry name" value="Kre9_KNH"/>
    <property type="match status" value="1"/>
</dbReference>
<dbReference type="AlphaFoldDB" id="A0AAU8ILG4"/>
<sequence length="130" mass="13106">MRRTGFLSLSLSLAALPALVVAPAGTAAGDDALTVTAPATGSVHRAGASVFVTWRNTTGQELDMWLVHGGDGRVIRLAAKLSGASEGETATVLPTVVNGDGYTIELAARAGGARGYSGSFAVAPQVRAAR</sequence>
<dbReference type="EMBL" id="CP159534">
    <property type="protein sequence ID" value="XCJ68749.1"/>
    <property type="molecule type" value="Genomic_DNA"/>
</dbReference>
<evidence type="ECO:0000256" key="1">
    <source>
        <dbReference type="ARBA" id="ARBA00022729"/>
    </source>
</evidence>
<proteinExistence type="predicted"/>
<dbReference type="RefSeq" id="WP_353940433.1">
    <property type="nucleotide sequence ID" value="NZ_CP159534.1"/>
</dbReference>
<evidence type="ECO:0000313" key="4">
    <source>
        <dbReference type="EMBL" id="XCJ68749.1"/>
    </source>
</evidence>
<organism evidence="4">
    <name type="scientific">Streptomyces tabacisoli</name>
    <dbReference type="NCBI Taxonomy" id="3156398"/>
    <lineage>
        <taxon>Bacteria</taxon>
        <taxon>Bacillati</taxon>
        <taxon>Actinomycetota</taxon>
        <taxon>Actinomycetes</taxon>
        <taxon>Kitasatosporales</taxon>
        <taxon>Streptomycetaceae</taxon>
        <taxon>Streptomyces</taxon>
    </lineage>
</organism>